<organism evidence="3 4">
    <name type="scientific">Nostoc linckia FACHB-391</name>
    <dbReference type="NCBI Taxonomy" id="2692906"/>
    <lineage>
        <taxon>Bacteria</taxon>
        <taxon>Bacillati</taxon>
        <taxon>Cyanobacteriota</taxon>
        <taxon>Cyanophyceae</taxon>
        <taxon>Nostocales</taxon>
        <taxon>Nostocaceae</taxon>
        <taxon>Nostoc</taxon>
    </lineage>
</organism>
<dbReference type="Gene3D" id="2.60.40.2080">
    <property type="match status" value="1"/>
</dbReference>
<gene>
    <name evidence="3" type="ORF">H6G95_07545</name>
</gene>
<feature type="domain" description="Ricin B lectin" evidence="2">
    <location>
        <begin position="5"/>
        <end position="63"/>
    </location>
</feature>
<accession>A0ABR8ESD5</accession>
<proteinExistence type="predicted"/>
<dbReference type="InterPro" id="IPR035992">
    <property type="entry name" value="Ricin_B-like_lectins"/>
</dbReference>
<feature type="domain" description="H-type lectin" evidence="1">
    <location>
        <begin position="119"/>
        <end position="184"/>
    </location>
</feature>
<dbReference type="Gene3D" id="2.80.10.50">
    <property type="match status" value="1"/>
</dbReference>
<dbReference type="SUPFAM" id="SSF50370">
    <property type="entry name" value="Ricin B-like lectins"/>
    <property type="match status" value="1"/>
</dbReference>
<dbReference type="InterPro" id="IPR000772">
    <property type="entry name" value="Ricin_B_lectin"/>
</dbReference>
<dbReference type="InterPro" id="IPR052487">
    <property type="entry name" value="Galactose-binding_lectin"/>
</dbReference>
<sequence>MAATSFTIISKKSGKALDLQNGFLTDNNPIVQYTRNGGLNQQWILDPDISTLVSGATTNSLDFIGTELISTVNGKQAQVDIASIIADVLDIQTGEEYNGYLENSDWTLHTGSGERTYRVTVKFNSPFRQPPKVSLALSGQDAGGSTNIRLKLIAENITVDGFDLVYKTWFDTLIASAWATWTAIGVKP</sequence>
<evidence type="ECO:0000313" key="4">
    <source>
        <dbReference type="Proteomes" id="UP000604661"/>
    </source>
</evidence>
<dbReference type="InterPro" id="IPR019019">
    <property type="entry name" value="H-type_lectin_domain"/>
</dbReference>
<reference evidence="3 4" key="1">
    <citation type="journal article" date="2020" name="ISME J.">
        <title>Comparative genomics reveals insights into cyanobacterial evolution and habitat adaptation.</title>
        <authorList>
            <person name="Chen M.Y."/>
            <person name="Teng W.K."/>
            <person name="Zhao L."/>
            <person name="Hu C.X."/>
            <person name="Zhou Y.K."/>
            <person name="Han B.P."/>
            <person name="Song L.R."/>
            <person name="Shu W.S."/>
        </authorList>
    </citation>
    <scope>NUCLEOTIDE SEQUENCE [LARGE SCALE GENOMIC DNA]</scope>
    <source>
        <strain evidence="3 4">FACHB-391</strain>
    </source>
</reference>
<dbReference type="RefSeq" id="WP_190901108.1">
    <property type="nucleotide sequence ID" value="NZ_JACJTE010000006.1"/>
</dbReference>
<evidence type="ECO:0000259" key="1">
    <source>
        <dbReference type="Pfam" id="PF09458"/>
    </source>
</evidence>
<dbReference type="EMBL" id="JACJTE010000006">
    <property type="protein sequence ID" value="MBD2560474.1"/>
    <property type="molecule type" value="Genomic_DNA"/>
</dbReference>
<evidence type="ECO:0000313" key="3">
    <source>
        <dbReference type="EMBL" id="MBD2560474.1"/>
    </source>
</evidence>
<dbReference type="Pfam" id="PF14200">
    <property type="entry name" value="RicinB_lectin_2"/>
    <property type="match status" value="1"/>
</dbReference>
<dbReference type="SUPFAM" id="SSF141086">
    <property type="entry name" value="Agglutinin HPA-like"/>
    <property type="match status" value="1"/>
</dbReference>
<dbReference type="InterPro" id="IPR037221">
    <property type="entry name" value="H-type_lectin_dom_sf"/>
</dbReference>
<dbReference type="CDD" id="cd00161">
    <property type="entry name" value="beta-trefoil_Ricin-like"/>
    <property type="match status" value="1"/>
</dbReference>
<dbReference type="PANTHER" id="PTHR46938">
    <property type="entry name" value="DISCOIDIN-1 SUBUNIT A-RELATED-RELATED"/>
    <property type="match status" value="1"/>
</dbReference>
<dbReference type="Pfam" id="PF09458">
    <property type="entry name" value="H_lectin"/>
    <property type="match status" value="1"/>
</dbReference>
<evidence type="ECO:0000259" key="2">
    <source>
        <dbReference type="Pfam" id="PF14200"/>
    </source>
</evidence>
<keyword evidence="4" id="KW-1185">Reference proteome</keyword>
<protein>
    <submittedName>
        <fullName evidence="3">RICIN domain-containing protein</fullName>
    </submittedName>
</protein>
<comment type="caution">
    <text evidence="3">The sequence shown here is derived from an EMBL/GenBank/DDBJ whole genome shotgun (WGS) entry which is preliminary data.</text>
</comment>
<name>A0ABR8ESD5_NOSLI</name>
<dbReference type="Proteomes" id="UP000604661">
    <property type="component" value="Unassembled WGS sequence"/>
</dbReference>